<dbReference type="OrthoDB" id="9156098at2"/>
<dbReference type="PANTHER" id="PTHR38031:SF1">
    <property type="entry name" value="SULFUR CARRIER PROTEIN CYSO"/>
    <property type="match status" value="1"/>
</dbReference>
<reference evidence="1 2" key="1">
    <citation type="submission" date="2014-07" db="EMBL/GenBank/DDBJ databases">
        <title>Biosystematic studies on Modestobacter strains isolated from extreme hyper-arid desert soil and from historic building.</title>
        <authorList>
            <person name="Bukarasam K."/>
            <person name="Bull A."/>
            <person name="Girard G."/>
            <person name="van Wezel G."/>
            <person name="Goodfellow M."/>
        </authorList>
    </citation>
    <scope>NUCLEOTIDE SEQUENCE [LARGE SCALE GENOMIC DNA]</scope>
    <source>
        <strain evidence="1 2">KNN45-2b</strain>
    </source>
</reference>
<accession>A0A098YC26</accession>
<dbReference type="PANTHER" id="PTHR38031">
    <property type="entry name" value="SULFUR CARRIER PROTEIN SLR0821-RELATED"/>
    <property type="match status" value="1"/>
</dbReference>
<comment type="caution">
    <text evidence="1">The sequence shown here is derived from an EMBL/GenBank/DDBJ whole genome shotgun (WGS) entry which is preliminary data.</text>
</comment>
<dbReference type="AlphaFoldDB" id="A0A098YC26"/>
<name>A0A098YC26_9ACTN</name>
<evidence type="ECO:0000313" key="1">
    <source>
        <dbReference type="EMBL" id="KGH47960.1"/>
    </source>
</evidence>
<dbReference type="Proteomes" id="UP000029713">
    <property type="component" value="Unassembled WGS sequence"/>
</dbReference>
<dbReference type="Pfam" id="PF02597">
    <property type="entry name" value="ThiS"/>
    <property type="match status" value="1"/>
</dbReference>
<dbReference type="EMBL" id="JPMX01000014">
    <property type="protein sequence ID" value="KGH47960.1"/>
    <property type="molecule type" value="Genomic_DNA"/>
</dbReference>
<gene>
    <name evidence="1" type="ORF">IN07_04925</name>
</gene>
<sequence length="94" mass="10105">MTVRVLLPRLLADCTGGRTSMSLDLPEPATVRALLDALATEHPVFDRRVRDETGALRRHVNVYVDGEEVRRLSGLVTPVPAGAEVMVVQSVAGG</sequence>
<dbReference type="STRING" id="1522368.IN07_04925"/>
<dbReference type="InterPro" id="IPR003749">
    <property type="entry name" value="ThiS/MoaD-like"/>
</dbReference>
<dbReference type="InterPro" id="IPR012675">
    <property type="entry name" value="Beta-grasp_dom_sf"/>
</dbReference>
<dbReference type="RefSeq" id="WP_036334024.1">
    <property type="nucleotide sequence ID" value="NZ_JPMX01000014.1"/>
</dbReference>
<dbReference type="Gene3D" id="3.10.20.30">
    <property type="match status" value="1"/>
</dbReference>
<organism evidence="1 2">
    <name type="scientific">Modestobacter caceresii</name>
    <dbReference type="NCBI Taxonomy" id="1522368"/>
    <lineage>
        <taxon>Bacteria</taxon>
        <taxon>Bacillati</taxon>
        <taxon>Actinomycetota</taxon>
        <taxon>Actinomycetes</taxon>
        <taxon>Geodermatophilales</taxon>
        <taxon>Geodermatophilaceae</taxon>
        <taxon>Modestobacter</taxon>
    </lineage>
</organism>
<protein>
    <submittedName>
        <fullName evidence="1">Thiamine biosynthesis protein ThiS</fullName>
    </submittedName>
</protein>
<dbReference type="InterPro" id="IPR016155">
    <property type="entry name" value="Mopterin_synth/thiamin_S_b"/>
</dbReference>
<dbReference type="InterPro" id="IPR052045">
    <property type="entry name" value="Sulfur_Carrier/Prot_Modifier"/>
</dbReference>
<evidence type="ECO:0000313" key="2">
    <source>
        <dbReference type="Proteomes" id="UP000029713"/>
    </source>
</evidence>
<dbReference type="SUPFAM" id="SSF54285">
    <property type="entry name" value="MoaD/ThiS"/>
    <property type="match status" value="1"/>
</dbReference>
<proteinExistence type="predicted"/>
<keyword evidence="2" id="KW-1185">Reference proteome</keyword>